<dbReference type="SUPFAM" id="SSF53300">
    <property type="entry name" value="vWA-like"/>
    <property type="match status" value="1"/>
</dbReference>
<dbReference type="InterPro" id="IPR006698">
    <property type="entry name" value="UPF0229"/>
</dbReference>
<gene>
    <name evidence="4" type="ORF">FJM67_04720</name>
</gene>
<evidence type="ECO:0000313" key="4">
    <source>
        <dbReference type="EMBL" id="TPE54568.1"/>
    </source>
</evidence>
<comment type="caution">
    <text evidence="4">The sequence shown here is derived from an EMBL/GenBank/DDBJ whole genome shotgun (WGS) entry which is preliminary data.</text>
</comment>
<dbReference type="RefSeq" id="WP_140587520.1">
    <property type="nucleotide sequence ID" value="NZ_VFRR01000005.1"/>
</dbReference>
<sequence length="433" mass="50031">MSYIIDRRLNGKHKSSVNRQRFLRRYRDHIRKAVEKAVNDRSIKDLDRGETITIPKRDIHEPVFGHGRGGVGSVVHPGNKEFNAGDKIPRPPQNGGGQGSGQGKASDHGEGEDEFAFQISQEEFLDCVFEDLALPNLVRKQLGDMTEFQIKHAGIVSEGTPSKLNLVRSMRNAYARRMVMSGDARRRLAELEELIQKLEQEQASGRTIDDTQLALLREKAATYQQKIDKTPFLDTYDLRYNHHVKEPQPSSKAVMFCVMDVSGSMTQETKNIAKRFFILLYLFLTRNYEKIEVVFIRHHTSAKEVTEEEFFYSRETGGTIVSSALKLMQKIIKQRYSPDQWNIYAAQASDGDNWDDDSRICQQVMEDGLIDLVQYFTYIEITPHDHQSLWYAYEKLQSAYSDRFAMRHILDVGDIYPVFRELFQRRLHEQLNA</sequence>
<comment type="similarity">
    <text evidence="1">Belongs to the UPF0229 family.</text>
</comment>
<dbReference type="Proteomes" id="UP000315901">
    <property type="component" value="Unassembled WGS sequence"/>
</dbReference>
<dbReference type="InterPro" id="IPR036465">
    <property type="entry name" value="vWFA_dom_sf"/>
</dbReference>
<proteinExistence type="inferred from homology"/>
<dbReference type="NCBIfam" id="NF003708">
    <property type="entry name" value="PRK05325.1-3"/>
    <property type="match status" value="1"/>
</dbReference>
<evidence type="ECO:0000256" key="3">
    <source>
        <dbReference type="SAM" id="MobiDB-lite"/>
    </source>
</evidence>
<organism evidence="4 5">
    <name type="scientific">Maribrevibacterium harenarium</name>
    <dbReference type="NCBI Taxonomy" id="2589817"/>
    <lineage>
        <taxon>Bacteria</taxon>
        <taxon>Pseudomonadati</taxon>
        <taxon>Pseudomonadota</taxon>
        <taxon>Gammaproteobacteria</taxon>
        <taxon>Oceanospirillales</taxon>
        <taxon>Oceanospirillaceae</taxon>
        <taxon>Maribrevibacterium</taxon>
    </lineage>
</organism>
<dbReference type="AlphaFoldDB" id="A0A501X262"/>
<evidence type="ECO:0000256" key="2">
    <source>
        <dbReference type="SAM" id="Coils"/>
    </source>
</evidence>
<dbReference type="PANTHER" id="PTHR30510">
    <property type="entry name" value="UPF0229 PROTEIN YEAH"/>
    <property type="match status" value="1"/>
</dbReference>
<dbReference type="NCBIfam" id="NF003707">
    <property type="entry name" value="PRK05325.1-2"/>
    <property type="match status" value="1"/>
</dbReference>
<keyword evidence="2" id="KW-0175">Coiled coil</keyword>
<feature type="coiled-coil region" evidence="2">
    <location>
        <begin position="181"/>
        <end position="208"/>
    </location>
</feature>
<feature type="region of interest" description="Disordered" evidence="3">
    <location>
        <begin position="74"/>
        <end position="111"/>
    </location>
</feature>
<dbReference type="HAMAP" id="MF_01232">
    <property type="entry name" value="UPF0229"/>
    <property type="match status" value="1"/>
</dbReference>
<evidence type="ECO:0000313" key="5">
    <source>
        <dbReference type="Proteomes" id="UP000315901"/>
    </source>
</evidence>
<name>A0A501X262_9GAMM</name>
<reference evidence="4 5" key="1">
    <citation type="submission" date="2019-06" db="EMBL/GenBank/DDBJ databases">
        <title>A novel bacterium of genus Marinomonas, isolated from coastal sand.</title>
        <authorList>
            <person name="Huang H."/>
            <person name="Mo K."/>
            <person name="Hu Y."/>
        </authorList>
    </citation>
    <scope>NUCLEOTIDE SEQUENCE [LARGE SCALE GENOMIC DNA]</scope>
    <source>
        <strain evidence="4 5">HB171799</strain>
    </source>
</reference>
<dbReference type="Pfam" id="PF04285">
    <property type="entry name" value="DUF444"/>
    <property type="match status" value="1"/>
</dbReference>
<protein>
    <recommendedName>
        <fullName evidence="1">UPF0229 protein FJM67_04720</fullName>
    </recommendedName>
</protein>
<dbReference type="OrthoDB" id="9788289at2"/>
<evidence type="ECO:0000256" key="1">
    <source>
        <dbReference type="HAMAP-Rule" id="MF_01232"/>
    </source>
</evidence>
<accession>A0A501X262</accession>
<keyword evidence="5" id="KW-1185">Reference proteome</keyword>
<dbReference type="PANTHER" id="PTHR30510:SF2">
    <property type="entry name" value="UPF0229 PROTEIN YEAH"/>
    <property type="match status" value="1"/>
</dbReference>
<dbReference type="EMBL" id="VFRR01000005">
    <property type="protein sequence ID" value="TPE54568.1"/>
    <property type="molecule type" value="Genomic_DNA"/>
</dbReference>